<evidence type="ECO:0000256" key="2">
    <source>
        <dbReference type="ARBA" id="ARBA00008642"/>
    </source>
</evidence>
<dbReference type="NCBIfam" id="NF006829">
    <property type="entry name" value="PRK09352.1"/>
    <property type="match status" value="1"/>
</dbReference>
<evidence type="ECO:0000256" key="9">
    <source>
        <dbReference type="ARBA" id="ARBA00023315"/>
    </source>
</evidence>
<dbReference type="InterPro" id="IPR004655">
    <property type="entry name" value="FabH"/>
</dbReference>
<proteinExistence type="inferred from homology"/>
<dbReference type="GO" id="GO:0005737">
    <property type="term" value="C:cytoplasm"/>
    <property type="evidence" value="ECO:0007669"/>
    <property type="project" value="UniProtKB-SubCell"/>
</dbReference>
<keyword evidence="7 14" id="KW-0443">Lipid metabolism</keyword>
<comment type="catalytic activity">
    <reaction evidence="12">
        <text>2-methylpropanoyl-CoA + malonyl-[ACP] + H(+) = 4-methyl-3-oxopentanoyl-[ACP] + CO2 + CoA</text>
        <dbReference type="Rhea" id="RHEA:42268"/>
        <dbReference type="Rhea" id="RHEA-COMP:9623"/>
        <dbReference type="Rhea" id="RHEA-COMP:9940"/>
        <dbReference type="ChEBI" id="CHEBI:15378"/>
        <dbReference type="ChEBI" id="CHEBI:16526"/>
        <dbReference type="ChEBI" id="CHEBI:57287"/>
        <dbReference type="ChEBI" id="CHEBI:57338"/>
        <dbReference type="ChEBI" id="CHEBI:78449"/>
        <dbReference type="ChEBI" id="CHEBI:78820"/>
        <dbReference type="EC" id="2.3.1.300"/>
    </reaction>
    <physiologicalReaction direction="left-to-right" evidence="12">
        <dbReference type="Rhea" id="RHEA:42269"/>
    </physiologicalReaction>
</comment>
<feature type="domain" description="Beta-ketoacyl-[acyl-carrier-protein] synthase III C-terminal" evidence="16">
    <location>
        <begin position="248"/>
        <end position="334"/>
    </location>
</feature>
<dbReference type="GO" id="GO:0044550">
    <property type="term" value="P:secondary metabolite biosynthetic process"/>
    <property type="evidence" value="ECO:0007669"/>
    <property type="project" value="TreeGrafter"/>
</dbReference>
<dbReference type="EC" id="2.3.1.180" evidence="14"/>
<keyword evidence="15" id="KW-1133">Transmembrane helix</keyword>
<dbReference type="Pfam" id="PF08541">
    <property type="entry name" value="ACP_syn_III_C"/>
    <property type="match status" value="1"/>
</dbReference>
<keyword evidence="15" id="KW-0472">Membrane</keyword>
<evidence type="ECO:0000256" key="5">
    <source>
        <dbReference type="ARBA" id="ARBA00022679"/>
    </source>
</evidence>
<dbReference type="PANTHER" id="PTHR34069:SF2">
    <property type="entry name" value="BETA-KETOACYL-[ACYL-CARRIER-PROTEIN] SYNTHASE III"/>
    <property type="match status" value="1"/>
</dbReference>
<dbReference type="PANTHER" id="PTHR34069">
    <property type="entry name" value="3-OXOACYL-[ACYL-CARRIER-PROTEIN] SYNTHASE 3"/>
    <property type="match status" value="1"/>
</dbReference>
<comment type="function">
    <text evidence="14">Catalyzes the condensation reaction of fatty acid synthesis by the addition to an acyl acceptor of two carbons from malonyl-ACP. Catalyzes the first condensation reaction which initiates fatty acid synthesis and may therefore play a role in governing the total rate of fatty acid production. Possesses both acetoacetyl-ACP synthase and acetyl transacylase activities. Its substrate specificity determines the biosynthesis of branched-chain and/or straight-chain of fatty acids.</text>
</comment>
<gene>
    <name evidence="18" type="primary">fabH2</name>
    <name evidence="14" type="synonym">fabH</name>
    <name evidence="18" type="ORF">PRECH8_23530</name>
</gene>
<keyword evidence="8 14" id="KW-0275">Fatty acid biosynthesis</keyword>
<dbReference type="CDD" id="cd00830">
    <property type="entry name" value="KAS_III"/>
    <property type="match status" value="1"/>
</dbReference>
<sequence>MSKTNFSTAAARITAVGTYVPERILTNHDLEKMVDTSDEWILRRTGMRQRRIAAEHQFTSDLCVEAAKDLVQRSGAELHDVDLIIVATSTPDYGFPSTAAQIQHRLKISSRAAAFDLSAACAGFTYGVYLADQLIMAGAHRKALIFGADTMSKITDYKDRSTCILFGDGAGVVLIEAQEAREQADPEPMIIASHFTTDGSGGLHVYRSGLSHQMNGQPLTGSGCIVQNGREVYRWAVTEVSTGIAKLLEEAGLAAAEVDWFVPHSANMRMIESICEKSGIALSRTLTSMEYFGNTSAASIPLALSPAMQDGRIKPGQKVLLYGFGAGLVSCGIIMLM</sequence>
<evidence type="ECO:0000256" key="6">
    <source>
        <dbReference type="ARBA" id="ARBA00022832"/>
    </source>
</evidence>
<comment type="catalytic activity">
    <reaction evidence="11">
        <text>(2S)-2-methylbutanoyl-CoA + malonyl-[ACP] + H(+) = (4S)-4-methyl-3-oxohexanoyl-[ACP] + CO2 + CoA</text>
        <dbReference type="Rhea" id="RHEA:42276"/>
        <dbReference type="Rhea" id="RHEA-COMP:9623"/>
        <dbReference type="Rhea" id="RHEA-COMP:17148"/>
        <dbReference type="ChEBI" id="CHEBI:15378"/>
        <dbReference type="ChEBI" id="CHEBI:16526"/>
        <dbReference type="ChEBI" id="CHEBI:57287"/>
        <dbReference type="ChEBI" id="CHEBI:78449"/>
        <dbReference type="ChEBI" id="CHEBI:88166"/>
        <dbReference type="ChEBI" id="CHEBI:167462"/>
        <dbReference type="EC" id="2.3.1.300"/>
    </reaction>
    <physiologicalReaction direction="left-to-right" evidence="11">
        <dbReference type="Rhea" id="RHEA:42277"/>
    </physiologicalReaction>
</comment>
<dbReference type="EMBL" id="BMAQ01000033">
    <property type="protein sequence ID" value="GFR39057.1"/>
    <property type="molecule type" value="Genomic_DNA"/>
</dbReference>
<comment type="pathway">
    <text evidence="1 14">Lipid metabolism; fatty acid biosynthesis.</text>
</comment>
<keyword evidence="4 14" id="KW-0444">Lipid biosynthesis</keyword>
<feature type="region of interest" description="ACP-binding" evidence="14">
    <location>
        <begin position="265"/>
        <end position="269"/>
    </location>
</feature>
<evidence type="ECO:0000313" key="19">
    <source>
        <dbReference type="Proteomes" id="UP000654993"/>
    </source>
</evidence>
<reference evidence="18" key="1">
    <citation type="submission" date="2020-08" db="EMBL/GenBank/DDBJ databases">
        <authorList>
            <person name="Uke A."/>
            <person name="Chhe C."/>
            <person name="Baramee S."/>
            <person name="Kosugi A."/>
        </authorList>
    </citation>
    <scope>NUCLEOTIDE SEQUENCE</scope>
    <source>
        <strain evidence="18">DA-C8</strain>
    </source>
</reference>
<dbReference type="InterPro" id="IPR016039">
    <property type="entry name" value="Thiolase-like"/>
</dbReference>
<name>A0A916QIH5_9BACL</name>
<evidence type="ECO:0000256" key="15">
    <source>
        <dbReference type="SAM" id="Phobius"/>
    </source>
</evidence>
<evidence type="ECO:0000256" key="14">
    <source>
        <dbReference type="HAMAP-Rule" id="MF_01815"/>
    </source>
</evidence>
<organism evidence="18 19">
    <name type="scientific">Insulibacter thermoxylanivorax</name>
    <dbReference type="NCBI Taxonomy" id="2749268"/>
    <lineage>
        <taxon>Bacteria</taxon>
        <taxon>Bacillati</taxon>
        <taxon>Bacillota</taxon>
        <taxon>Bacilli</taxon>
        <taxon>Bacillales</taxon>
        <taxon>Paenibacillaceae</taxon>
        <taxon>Insulibacter</taxon>
    </lineage>
</organism>
<accession>A0A916QIH5</accession>
<comment type="caution">
    <text evidence="18">The sequence shown here is derived from an EMBL/GenBank/DDBJ whole genome shotgun (WGS) entry which is preliminary data.</text>
</comment>
<dbReference type="AlphaFoldDB" id="A0A916QIH5"/>
<dbReference type="Pfam" id="PF08545">
    <property type="entry name" value="ACP_syn_III"/>
    <property type="match status" value="1"/>
</dbReference>
<evidence type="ECO:0000256" key="3">
    <source>
        <dbReference type="ARBA" id="ARBA00022490"/>
    </source>
</evidence>
<dbReference type="InterPro" id="IPR013747">
    <property type="entry name" value="ACP_syn_III_C"/>
</dbReference>
<dbReference type="Proteomes" id="UP000654993">
    <property type="component" value="Unassembled WGS sequence"/>
</dbReference>
<evidence type="ECO:0000256" key="10">
    <source>
        <dbReference type="ARBA" id="ARBA00051096"/>
    </source>
</evidence>
<dbReference type="GO" id="GO:0004315">
    <property type="term" value="F:3-oxoacyl-[acyl-carrier-protein] synthase activity"/>
    <property type="evidence" value="ECO:0007669"/>
    <property type="project" value="InterPro"/>
</dbReference>
<keyword evidence="14" id="KW-0511">Multifunctional enzyme</keyword>
<keyword evidence="19" id="KW-1185">Reference proteome</keyword>
<evidence type="ECO:0000256" key="11">
    <source>
        <dbReference type="ARBA" id="ARBA00052407"/>
    </source>
</evidence>
<keyword evidence="5 14" id="KW-0808">Transferase</keyword>
<comment type="catalytic activity">
    <reaction evidence="10">
        <text>malonyl-[ACP] + acetyl-CoA + H(+) = 3-oxobutanoyl-[ACP] + CO2 + CoA</text>
        <dbReference type="Rhea" id="RHEA:12080"/>
        <dbReference type="Rhea" id="RHEA-COMP:9623"/>
        <dbReference type="Rhea" id="RHEA-COMP:9625"/>
        <dbReference type="ChEBI" id="CHEBI:15378"/>
        <dbReference type="ChEBI" id="CHEBI:16526"/>
        <dbReference type="ChEBI" id="CHEBI:57287"/>
        <dbReference type="ChEBI" id="CHEBI:57288"/>
        <dbReference type="ChEBI" id="CHEBI:78449"/>
        <dbReference type="ChEBI" id="CHEBI:78450"/>
        <dbReference type="EC" id="2.3.1.180"/>
    </reaction>
    <physiologicalReaction direction="left-to-right" evidence="10">
        <dbReference type="Rhea" id="RHEA:12081"/>
    </physiologicalReaction>
</comment>
<feature type="domain" description="Beta-ketoacyl-[acyl-carrier-protein] synthase III N-terminal" evidence="17">
    <location>
        <begin position="115"/>
        <end position="199"/>
    </location>
</feature>
<evidence type="ECO:0000313" key="18">
    <source>
        <dbReference type="EMBL" id="GFR39057.1"/>
    </source>
</evidence>
<comment type="domain">
    <text evidence="14">The last Arg residue of the ACP-binding site is essential for the weak association between ACP/AcpP and FabH.</text>
</comment>
<feature type="transmembrane region" description="Helical" evidence="15">
    <location>
        <begin position="319"/>
        <end position="336"/>
    </location>
</feature>
<comment type="similarity">
    <text evidence="2 14">Belongs to the thiolase-like superfamily. FabH family.</text>
</comment>
<dbReference type="SUPFAM" id="SSF53901">
    <property type="entry name" value="Thiolase-like"/>
    <property type="match status" value="1"/>
</dbReference>
<evidence type="ECO:0000256" key="12">
    <source>
        <dbReference type="ARBA" id="ARBA00052467"/>
    </source>
</evidence>
<keyword evidence="15" id="KW-0812">Transmembrane</keyword>
<comment type="subcellular location">
    <subcellularLocation>
        <location evidence="14">Cytoplasm</location>
    </subcellularLocation>
</comment>
<evidence type="ECO:0000259" key="17">
    <source>
        <dbReference type="Pfam" id="PF08545"/>
    </source>
</evidence>
<keyword evidence="3 14" id="KW-0963">Cytoplasm</keyword>
<dbReference type="Gene3D" id="3.40.47.10">
    <property type="match status" value="1"/>
</dbReference>
<dbReference type="RefSeq" id="WP_200967267.1">
    <property type="nucleotide sequence ID" value="NZ_BMAQ01000033.1"/>
</dbReference>
<protein>
    <recommendedName>
        <fullName evidence="14">Beta-ketoacyl-[acyl-carrier-protein] synthase III</fullName>
        <shortName evidence="14">Beta-ketoacyl-ACP synthase III</shortName>
        <shortName evidence="14">KAS III</shortName>
        <ecNumber evidence="14">2.3.1.180</ecNumber>
    </recommendedName>
    <alternativeName>
        <fullName evidence="14">3-oxoacyl-[acyl-carrier-protein] synthase 3</fullName>
    </alternativeName>
    <alternativeName>
        <fullName evidence="14">3-oxoacyl-[acyl-carrier-protein] synthase III</fullName>
    </alternativeName>
</protein>
<keyword evidence="6 14" id="KW-0276">Fatty acid metabolism</keyword>
<dbReference type="GO" id="GO:0006633">
    <property type="term" value="P:fatty acid biosynthetic process"/>
    <property type="evidence" value="ECO:0007669"/>
    <property type="project" value="UniProtKB-UniRule"/>
</dbReference>
<dbReference type="FunFam" id="3.40.47.10:FF:000004">
    <property type="entry name" value="3-oxoacyl-[acyl-carrier-protein] synthase 3"/>
    <property type="match status" value="1"/>
</dbReference>
<evidence type="ECO:0000259" key="16">
    <source>
        <dbReference type="Pfam" id="PF08541"/>
    </source>
</evidence>
<dbReference type="HAMAP" id="MF_01815">
    <property type="entry name" value="FabH"/>
    <property type="match status" value="1"/>
</dbReference>
<evidence type="ECO:0000256" key="4">
    <source>
        <dbReference type="ARBA" id="ARBA00022516"/>
    </source>
</evidence>
<evidence type="ECO:0000256" key="8">
    <source>
        <dbReference type="ARBA" id="ARBA00023160"/>
    </source>
</evidence>
<comment type="catalytic activity">
    <reaction evidence="13">
        <text>3-methylbutanoyl-CoA + malonyl-[ACP] + H(+) = 5-methyl-3-oxohexanoyl-[ACP] + CO2 + CoA</text>
        <dbReference type="Rhea" id="RHEA:42272"/>
        <dbReference type="Rhea" id="RHEA-COMP:9623"/>
        <dbReference type="Rhea" id="RHEA-COMP:9941"/>
        <dbReference type="ChEBI" id="CHEBI:15378"/>
        <dbReference type="ChEBI" id="CHEBI:16526"/>
        <dbReference type="ChEBI" id="CHEBI:57287"/>
        <dbReference type="ChEBI" id="CHEBI:57345"/>
        <dbReference type="ChEBI" id="CHEBI:78449"/>
        <dbReference type="ChEBI" id="CHEBI:78822"/>
        <dbReference type="EC" id="2.3.1.300"/>
    </reaction>
    <physiologicalReaction direction="left-to-right" evidence="13">
        <dbReference type="Rhea" id="RHEA:42273"/>
    </physiologicalReaction>
</comment>
<keyword evidence="9 14" id="KW-0012">Acyltransferase</keyword>
<evidence type="ECO:0000256" key="7">
    <source>
        <dbReference type="ARBA" id="ARBA00023098"/>
    </source>
</evidence>
<dbReference type="NCBIfam" id="TIGR00747">
    <property type="entry name" value="fabH"/>
    <property type="match status" value="1"/>
</dbReference>
<comment type="subunit">
    <text evidence="14">Homodimer.</text>
</comment>
<evidence type="ECO:0000256" key="13">
    <source>
        <dbReference type="ARBA" id="ARBA00052985"/>
    </source>
</evidence>
<dbReference type="InterPro" id="IPR013751">
    <property type="entry name" value="ACP_syn_III_N"/>
</dbReference>
<feature type="active site" evidence="14">
    <location>
        <position position="294"/>
    </location>
</feature>
<reference evidence="18" key="2">
    <citation type="journal article" date="2021" name="Data Brief">
        <title>Draft genome sequence data of the facultative, thermophilic, xylanolytic bacterium Paenibacillus sp. strain DA-C8.</title>
        <authorList>
            <person name="Chhe C."/>
            <person name="Uke A."/>
            <person name="Baramee S."/>
            <person name="Ungkulpasvich U."/>
            <person name="Tachaapaikoon C."/>
            <person name="Pason P."/>
            <person name="Waeonukul R."/>
            <person name="Ratanakhanokchai K."/>
            <person name="Kosugi A."/>
        </authorList>
    </citation>
    <scope>NUCLEOTIDE SEQUENCE</scope>
    <source>
        <strain evidence="18">DA-C8</strain>
    </source>
</reference>
<feature type="active site" evidence="14">
    <location>
        <position position="264"/>
    </location>
</feature>
<evidence type="ECO:0000256" key="1">
    <source>
        <dbReference type="ARBA" id="ARBA00005194"/>
    </source>
</evidence>
<dbReference type="GO" id="GO:0033818">
    <property type="term" value="F:beta-ketoacyl-acyl-carrier-protein synthase III activity"/>
    <property type="evidence" value="ECO:0007669"/>
    <property type="project" value="UniProtKB-UniRule"/>
</dbReference>
<feature type="active site" evidence="14">
    <location>
        <position position="121"/>
    </location>
</feature>